<evidence type="ECO:0000313" key="4">
    <source>
        <dbReference type="Proteomes" id="UP001302321"/>
    </source>
</evidence>
<evidence type="ECO:0000256" key="2">
    <source>
        <dbReference type="SAM" id="MobiDB-lite"/>
    </source>
</evidence>
<feature type="region of interest" description="Disordered" evidence="2">
    <location>
        <begin position="304"/>
        <end position="394"/>
    </location>
</feature>
<dbReference type="Pfam" id="PF04502">
    <property type="entry name" value="Saf4_Yju2"/>
    <property type="match status" value="1"/>
</dbReference>
<dbReference type="PANTHER" id="PTHR12111">
    <property type="entry name" value="SPLICING FACTOR YJU2"/>
    <property type="match status" value="1"/>
</dbReference>
<comment type="caution">
    <text evidence="3">The sequence shown here is derived from an EMBL/GenBank/DDBJ whole genome shotgun (WGS) entry which is preliminary data.</text>
</comment>
<comment type="similarity">
    <text evidence="1">Belongs to the CWC16 family.</text>
</comment>
<evidence type="ECO:0000313" key="3">
    <source>
        <dbReference type="EMBL" id="KAK4179419.1"/>
    </source>
</evidence>
<proteinExistence type="inferred from homology"/>
<evidence type="ECO:0000256" key="1">
    <source>
        <dbReference type="ARBA" id="ARBA00005595"/>
    </source>
</evidence>
<dbReference type="EMBL" id="MU866117">
    <property type="protein sequence ID" value="KAK4179419.1"/>
    <property type="molecule type" value="Genomic_DNA"/>
</dbReference>
<accession>A0AAN6WCE4</accession>
<dbReference type="GO" id="GO:0005684">
    <property type="term" value="C:U2-type spliceosomal complex"/>
    <property type="evidence" value="ECO:0007669"/>
    <property type="project" value="TreeGrafter"/>
</dbReference>
<protein>
    <submittedName>
        <fullName evidence="3">CWC16 protein</fullName>
    </submittedName>
</protein>
<gene>
    <name evidence="3" type="ORF">QBC36DRAFT_76038</name>
</gene>
<organism evidence="3 4">
    <name type="scientific">Triangularia setosa</name>
    <dbReference type="NCBI Taxonomy" id="2587417"/>
    <lineage>
        <taxon>Eukaryota</taxon>
        <taxon>Fungi</taxon>
        <taxon>Dikarya</taxon>
        <taxon>Ascomycota</taxon>
        <taxon>Pezizomycotina</taxon>
        <taxon>Sordariomycetes</taxon>
        <taxon>Sordariomycetidae</taxon>
        <taxon>Sordariales</taxon>
        <taxon>Podosporaceae</taxon>
        <taxon>Triangularia</taxon>
    </lineage>
</organism>
<dbReference type="AlphaFoldDB" id="A0AAN6WCE4"/>
<dbReference type="Proteomes" id="UP001302321">
    <property type="component" value="Unassembled WGS sequence"/>
</dbReference>
<reference evidence="3" key="2">
    <citation type="submission" date="2023-05" db="EMBL/GenBank/DDBJ databases">
        <authorList>
            <consortium name="Lawrence Berkeley National Laboratory"/>
            <person name="Steindorff A."/>
            <person name="Hensen N."/>
            <person name="Bonometti L."/>
            <person name="Westerberg I."/>
            <person name="Brannstrom I.O."/>
            <person name="Guillou S."/>
            <person name="Cros-Aarteil S."/>
            <person name="Calhoun S."/>
            <person name="Haridas S."/>
            <person name="Kuo A."/>
            <person name="Mondo S."/>
            <person name="Pangilinan J."/>
            <person name="Riley R."/>
            <person name="Labutti K."/>
            <person name="Andreopoulos B."/>
            <person name="Lipzen A."/>
            <person name="Chen C."/>
            <person name="Yanf M."/>
            <person name="Daum C."/>
            <person name="Ng V."/>
            <person name="Clum A."/>
            <person name="Ohm R."/>
            <person name="Martin F."/>
            <person name="Silar P."/>
            <person name="Natvig D."/>
            <person name="Lalanne C."/>
            <person name="Gautier V."/>
            <person name="Ament-Velasquez S.L."/>
            <person name="Kruys A."/>
            <person name="Hutchinson M.I."/>
            <person name="Powell A.J."/>
            <person name="Barry K."/>
            <person name="Miller A.N."/>
            <person name="Grigoriev I.V."/>
            <person name="Debuchy R."/>
            <person name="Gladieux P."/>
            <person name="Thoren M.H."/>
            <person name="Johannesson H."/>
        </authorList>
    </citation>
    <scope>NUCLEOTIDE SEQUENCE</scope>
    <source>
        <strain evidence="3">CBS 892.96</strain>
    </source>
</reference>
<reference evidence="3" key="1">
    <citation type="journal article" date="2023" name="Mol. Phylogenet. Evol.">
        <title>Genome-scale phylogeny and comparative genomics of the fungal order Sordariales.</title>
        <authorList>
            <person name="Hensen N."/>
            <person name="Bonometti L."/>
            <person name="Westerberg I."/>
            <person name="Brannstrom I.O."/>
            <person name="Guillou S."/>
            <person name="Cros-Aarteil S."/>
            <person name="Calhoun S."/>
            <person name="Haridas S."/>
            <person name="Kuo A."/>
            <person name="Mondo S."/>
            <person name="Pangilinan J."/>
            <person name="Riley R."/>
            <person name="LaButti K."/>
            <person name="Andreopoulos B."/>
            <person name="Lipzen A."/>
            <person name="Chen C."/>
            <person name="Yan M."/>
            <person name="Daum C."/>
            <person name="Ng V."/>
            <person name="Clum A."/>
            <person name="Steindorff A."/>
            <person name="Ohm R.A."/>
            <person name="Martin F."/>
            <person name="Silar P."/>
            <person name="Natvig D.O."/>
            <person name="Lalanne C."/>
            <person name="Gautier V."/>
            <person name="Ament-Velasquez S.L."/>
            <person name="Kruys A."/>
            <person name="Hutchinson M.I."/>
            <person name="Powell A.J."/>
            <person name="Barry K."/>
            <person name="Miller A.N."/>
            <person name="Grigoriev I.V."/>
            <person name="Debuchy R."/>
            <person name="Gladieux P."/>
            <person name="Hiltunen Thoren M."/>
            <person name="Johannesson H."/>
        </authorList>
    </citation>
    <scope>NUCLEOTIDE SEQUENCE</scope>
    <source>
        <strain evidence="3">CBS 892.96</strain>
    </source>
</reference>
<name>A0AAN6WCE4_9PEZI</name>
<dbReference type="GO" id="GO:0071014">
    <property type="term" value="C:post-mRNA release spliceosomal complex"/>
    <property type="evidence" value="ECO:0007669"/>
    <property type="project" value="TreeGrafter"/>
</dbReference>
<dbReference type="InterPro" id="IPR007590">
    <property type="entry name" value="Saf4/Yju2"/>
</dbReference>
<sequence length="394" mass="43345">MQGFNMGRYVPPDLEGLVTGNTLNRKHPLGSRASKLASHGLLTVRFEMPFPIWCASCSQPTLIPQGVRFNASKSKTGSFYHTTPIYSFTIRHTACGGTIVIQTDPKNTDYVILSGARRQNVSTSTEDLVSVSIKTQREQQEARETAFGKLEKTIADREQARNASVRISELQDTSERQWEDPFAANRRLRAGFRAGRHKREKDAAVAEDIKGRMGLGIELLAEQEEDGLRAQLVDFGAIPEVLERGAEKALVKPLFESNITERRGNLPQKEGKGRLKSEMKAERIRVSLAEEIRTNTRAAKDPFLVAFGGNSNSSSSSSKDKEKGSALLPGLKKRKRLEEDEGGKPATLPSPSQIVEDVAVIVRKEEDGQQQEGSKPAAPAGQRALLVSYNSDSD</sequence>
<dbReference type="GO" id="GO:0000398">
    <property type="term" value="P:mRNA splicing, via spliceosome"/>
    <property type="evidence" value="ECO:0007669"/>
    <property type="project" value="InterPro"/>
</dbReference>
<keyword evidence="4" id="KW-1185">Reference proteome</keyword>
<dbReference type="PANTHER" id="PTHR12111:SF2">
    <property type="entry name" value="SPLICING FACTOR YJU2B-RELATED"/>
    <property type="match status" value="1"/>
</dbReference>